<sequence>MNDEQRQVLPGDLLHALATLETFRRMADAGIDDGWGLGAGTVRQMAFFNSFAGSSGGKVPRYYGANGSGDAQQWNWNGNGDSAGGGGGNNNNNKETGVAADIGVNLDGRVPARAKFKRGEAMYDIPIKPLAEWLSLLTDPDHLEKVRFTLENAATPYDYFRIDERINEAYRPPICANHTTAHDGMLNNNVYAPWISARRSGGGETDVPNVPIVRELRIDITTLHPSAIYRLEQLRRRQLRQRVLPMRMDVWVEEKESEWTKQRTREKRAAQRAEREKERQRLQVEQEKERQRLLEEKRKQQEETVRRHLGLSTNNTPRRTRRNTEQDDHSDRSSEMSPVPSNISSPSPPPPQIFHEVQESVPFPFAPSSPLAASSQPVIATSYSRPAPISSTTQPRLAEPVGQTSDMDGVIDLTAPEGPIAAAPRRIKFKFKGASLSLATNSNHQEPANNAVKPPCGPGSLQRTPRARSSSVTPTAAEPRASAAAPLSNGDARQRRPPPILSHASLAEMGIVSAPGARDDNASKRTERHKGALPAVAVSELNDSSIRSPPAEVDDAHQTSPHDLPTTMTSTSEIRDSPRSTSTSNVAEKLGIMLTDQQVAETSAGKHSDSANKVVIDLTLALDGDEIDAVVPAFPSRPSRRARRRITTPEGTGEPSHVRSSHSQQQDEEDEARVEELDILGEVNPDDSPDCMMQEDGYMPVGFMEDSRSSRGKTTSSLAARSREVIIVIDDDTDEDDVGDMSKTIPLPLTSSTSKRGTAEQLLNHPSVIAEQVSSVDHTPIVSVQRDTSDEASGSDLSKRQDTDTDMMIDNELEPVSLEDTRSWELQCDSPPPELGLNSPDDDDDDDDGNNNKGPQRTSGHKGKARADQLNLTINTLSDDGALQVEKCSENRATSSRVIQVRGITGPTATDTEDSSANTTSANTPLRSPVLHEGSAAISAQPRPISVSLTPSSSYAHPPSSASELAAPAETPALSLPSRPIVPFASQAAATPLASEVMTDIMPPVLQPSVTVQTVQMPIESQSQSVPNSVRSALARQRQSEAFYAALASSFLNRCGAAPSLPNMYDAGSSSQMRHHPPGLWFNSSEGTSQSSSTPPDQYMLQQRASITTTCDPRDVFGRIKAEEPDIAPNHESKRSDVNTSSDNERQEAEEDGMLERDTYKAHRRYSKESSPLEHTIIEATVRETPAASRSRPAEVSDDEYEPQETTWHRQGRASRGKRKNYAEVPVEDIRPPKRQRTSASSRNSRAPVYEVQDESDEEELAWITGDTHRYRHKVLEVCIPLPRRRVSPLPPPVPRMPRPNLKIILKV</sequence>
<accession>A0ACC2XVF0</accession>
<evidence type="ECO:0000313" key="2">
    <source>
        <dbReference type="Proteomes" id="UP001234202"/>
    </source>
</evidence>
<proteinExistence type="predicted"/>
<dbReference type="Proteomes" id="UP001234202">
    <property type="component" value="Unassembled WGS sequence"/>
</dbReference>
<dbReference type="EMBL" id="JASBWV010000002">
    <property type="protein sequence ID" value="KAJ9127366.1"/>
    <property type="molecule type" value="Genomic_DNA"/>
</dbReference>
<keyword evidence="2" id="KW-1185">Reference proteome</keyword>
<protein>
    <submittedName>
        <fullName evidence="1">Uncharacterized protein</fullName>
    </submittedName>
</protein>
<organism evidence="1 2">
    <name type="scientific">Naganishia onofrii</name>
    <dbReference type="NCBI Taxonomy" id="1851511"/>
    <lineage>
        <taxon>Eukaryota</taxon>
        <taxon>Fungi</taxon>
        <taxon>Dikarya</taxon>
        <taxon>Basidiomycota</taxon>
        <taxon>Agaricomycotina</taxon>
        <taxon>Tremellomycetes</taxon>
        <taxon>Filobasidiales</taxon>
        <taxon>Filobasidiaceae</taxon>
        <taxon>Naganishia</taxon>
    </lineage>
</organism>
<comment type="caution">
    <text evidence="1">The sequence shown here is derived from an EMBL/GenBank/DDBJ whole genome shotgun (WGS) entry which is preliminary data.</text>
</comment>
<evidence type="ECO:0000313" key="1">
    <source>
        <dbReference type="EMBL" id="KAJ9127366.1"/>
    </source>
</evidence>
<name>A0ACC2XVF0_9TREE</name>
<gene>
    <name evidence="1" type="ORF">QFC24_000773</name>
</gene>
<reference evidence="1" key="1">
    <citation type="submission" date="2023-04" db="EMBL/GenBank/DDBJ databases">
        <title>Draft Genome sequencing of Naganishia species isolated from polar environments using Oxford Nanopore Technology.</title>
        <authorList>
            <person name="Leo P."/>
            <person name="Venkateswaran K."/>
        </authorList>
    </citation>
    <scope>NUCLEOTIDE SEQUENCE</scope>
    <source>
        <strain evidence="1">DBVPG 5303</strain>
    </source>
</reference>